<feature type="region of interest" description="Disordered" evidence="1">
    <location>
        <begin position="221"/>
        <end position="265"/>
    </location>
</feature>
<reference evidence="2" key="1">
    <citation type="submission" date="2022-09" db="EMBL/GenBank/DDBJ databases">
        <title>Fusarium specimens isolated from Avocado Roots.</title>
        <authorList>
            <person name="Stajich J."/>
            <person name="Roper C."/>
            <person name="Heimlech-Rivalta G."/>
        </authorList>
    </citation>
    <scope>NUCLEOTIDE SEQUENCE</scope>
    <source>
        <strain evidence="2">CF00136</strain>
    </source>
</reference>
<gene>
    <name evidence="2" type="ORF">NW762_003433</name>
</gene>
<dbReference type="AlphaFoldDB" id="A0A9W8S7P9"/>
<organism evidence="2 3">
    <name type="scientific">Fusarium torreyae</name>
    <dbReference type="NCBI Taxonomy" id="1237075"/>
    <lineage>
        <taxon>Eukaryota</taxon>
        <taxon>Fungi</taxon>
        <taxon>Dikarya</taxon>
        <taxon>Ascomycota</taxon>
        <taxon>Pezizomycotina</taxon>
        <taxon>Sordariomycetes</taxon>
        <taxon>Hypocreomycetidae</taxon>
        <taxon>Hypocreales</taxon>
        <taxon>Nectriaceae</taxon>
        <taxon>Fusarium</taxon>
    </lineage>
</organism>
<feature type="compositionally biased region" description="Basic and acidic residues" evidence="1">
    <location>
        <begin position="221"/>
        <end position="243"/>
    </location>
</feature>
<evidence type="ECO:0000313" key="2">
    <source>
        <dbReference type="EMBL" id="KAJ4267329.1"/>
    </source>
</evidence>
<name>A0A9W8S7P9_9HYPO</name>
<sequence>MAFSDKPKKHWIIPQECLSPEDLVLGNILKYPNDPIDILNRKEVEPIDSSAIVHEREQVTKSFTDALDVGFGSKLGASSVLAAVIGASPFVEGNWAKGASYTVEATKVRAQRFIPSAAYVNKALRTQEVGEFVRKSFFTAPVYMVVGIAVANTVSRTTEKSRNRGGGAGIGIGPPGTGVEVSAELNAKRETQSSYHDSTEDDVVLAYRLRRFRYSKRKDEFTKKDTDETKHARYALDQEKSESEESEDEGGAKLEGGNDGYRAEFSYFEGDDVVASDADMAGFVEVGDEEDSDASTSE</sequence>
<protein>
    <submittedName>
        <fullName evidence="2">Uncharacterized protein</fullName>
    </submittedName>
</protein>
<feature type="compositionally biased region" description="Acidic residues" evidence="1">
    <location>
        <begin position="286"/>
        <end position="298"/>
    </location>
</feature>
<feature type="region of interest" description="Disordered" evidence="1">
    <location>
        <begin position="157"/>
        <end position="179"/>
    </location>
</feature>
<keyword evidence="3" id="KW-1185">Reference proteome</keyword>
<evidence type="ECO:0000256" key="1">
    <source>
        <dbReference type="SAM" id="MobiDB-lite"/>
    </source>
</evidence>
<feature type="compositionally biased region" description="Gly residues" evidence="1">
    <location>
        <begin position="164"/>
        <end position="176"/>
    </location>
</feature>
<dbReference type="EMBL" id="JAOQAZ010000004">
    <property type="protein sequence ID" value="KAJ4267329.1"/>
    <property type="molecule type" value="Genomic_DNA"/>
</dbReference>
<comment type="caution">
    <text evidence="2">The sequence shown here is derived from an EMBL/GenBank/DDBJ whole genome shotgun (WGS) entry which is preliminary data.</text>
</comment>
<feature type="region of interest" description="Disordered" evidence="1">
    <location>
        <begin position="279"/>
        <end position="298"/>
    </location>
</feature>
<accession>A0A9W8S7P9</accession>
<proteinExistence type="predicted"/>
<dbReference type="Proteomes" id="UP001152049">
    <property type="component" value="Unassembled WGS sequence"/>
</dbReference>
<dbReference type="OrthoDB" id="4500473at2759"/>
<evidence type="ECO:0000313" key="3">
    <source>
        <dbReference type="Proteomes" id="UP001152049"/>
    </source>
</evidence>